<keyword evidence="7 10" id="KW-0503">Monooxygenase</keyword>
<dbReference type="Proteomes" id="UP000245119">
    <property type="component" value="Linkage Group LG8"/>
</dbReference>
<comment type="similarity">
    <text evidence="2 10">Belongs to the cytochrome P450 family.</text>
</comment>
<evidence type="ECO:0000256" key="3">
    <source>
        <dbReference type="ARBA" id="ARBA00022617"/>
    </source>
</evidence>
<keyword evidence="13" id="KW-1185">Reference proteome</keyword>
<dbReference type="OrthoDB" id="2789670at2759"/>
<dbReference type="PRINTS" id="PR00385">
    <property type="entry name" value="P450"/>
</dbReference>
<comment type="caution">
    <text evidence="12">The sequence shown here is derived from an EMBL/GenBank/DDBJ whole genome shotgun (WGS) entry which is preliminary data.</text>
</comment>
<keyword evidence="6 9" id="KW-0408">Iron</keyword>
<evidence type="ECO:0000256" key="1">
    <source>
        <dbReference type="ARBA" id="ARBA00001971"/>
    </source>
</evidence>
<sequence>MEITDWIVAIGMVLVILVLLYMYGTWTFSYFSNLDITGPKPVPFFGNALEIWRKLAAESKPFTLGLFEVSRDWQRQYGKIFGVFVAYTIDVIAGTAFGMETDFLKNENDAFLQAAMNMLRKASTFGFLEGFLMIFPFLLPVFSFFGGTSVSAGKDLAQIIENHLEDRRKNGANVKVDFLQLMLDAEASKAEVAARPQDKHMTKVEIIAQGITILLAGYDTTAATLQYMVYLLALNPDKQEKLYKEIIAAIGDAPPTYENVMGIKYLDNTLRETLRCFPPAVLVARQAAETRTIKGVVIPAGRGIAVNIYGVMQDEDIFPEHHKFIPERFDDENISTLLRELAFGAGPRQCIGMRLALYEAKMAAVTIIRRFKFIKVPETIETISFKKSSVLSSPIKPILVGAELR</sequence>
<evidence type="ECO:0000256" key="8">
    <source>
        <dbReference type="ARBA" id="ARBA00043906"/>
    </source>
</evidence>
<proteinExistence type="inferred from homology"/>
<keyword evidence="11" id="KW-1133">Transmembrane helix</keyword>
<keyword evidence="5 10" id="KW-0560">Oxidoreductase</keyword>
<dbReference type="GO" id="GO:0016705">
    <property type="term" value="F:oxidoreductase activity, acting on paired donors, with incorporation or reduction of molecular oxygen"/>
    <property type="evidence" value="ECO:0007669"/>
    <property type="project" value="InterPro"/>
</dbReference>
<keyword evidence="3 9" id="KW-0349">Heme</keyword>
<dbReference type="PROSITE" id="PS00086">
    <property type="entry name" value="CYTOCHROME_P450"/>
    <property type="match status" value="1"/>
</dbReference>
<dbReference type="Gene3D" id="1.10.630.10">
    <property type="entry name" value="Cytochrome P450"/>
    <property type="match status" value="2"/>
</dbReference>
<feature type="transmembrane region" description="Helical" evidence="11">
    <location>
        <begin position="6"/>
        <end position="24"/>
    </location>
</feature>
<protein>
    <recommendedName>
        <fullName evidence="14">Cytochrome P450</fullName>
    </recommendedName>
</protein>
<evidence type="ECO:0000256" key="6">
    <source>
        <dbReference type="ARBA" id="ARBA00023004"/>
    </source>
</evidence>
<evidence type="ECO:0000256" key="11">
    <source>
        <dbReference type="SAM" id="Phobius"/>
    </source>
</evidence>
<dbReference type="PANTHER" id="PTHR24302">
    <property type="entry name" value="CYTOCHROME P450 FAMILY 3"/>
    <property type="match status" value="1"/>
</dbReference>
<dbReference type="EMBL" id="PZQS01000008">
    <property type="protein sequence ID" value="PVD25704.1"/>
    <property type="molecule type" value="Genomic_DNA"/>
</dbReference>
<dbReference type="PRINTS" id="PR00463">
    <property type="entry name" value="EP450I"/>
</dbReference>
<evidence type="ECO:0000256" key="5">
    <source>
        <dbReference type="ARBA" id="ARBA00023002"/>
    </source>
</evidence>
<accession>A0A2T7NX20</accession>
<evidence type="ECO:0000256" key="2">
    <source>
        <dbReference type="ARBA" id="ARBA00010617"/>
    </source>
</evidence>
<evidence type="ECO:0000256" key="7">
    <source>
        <dbReference type="ARBA" id="ARBA00023033"/>
    </source>
</evidence>
<feature type="binding site" description="axial binding residue" evidence="9">
    <location>
        <position position="350"/>
    </location>
    <ligand>
        <name>heme</name>
        <dbReference type="ChEBI" id="CHEBI:30413"/>
    </ligand>
    <ligandPart>
        <name>Fe</name>
        <dbReference type="ChEBI" id="CHEBI:18248"/>
    </ligandPart>
</feature>
<feature type="transmembrane region" description="Helical" evidence="11">
    <location>
        <begin position="80"/>
        <end position="99"/>
    </location>
</feature>
<dbReference type="InterPro" id="IPR050705">
    <property type="entry name" value="Cytochrome_P450_3A"/>
</dbReference>
<evidence type="ECO:0000256" key="4">
    <source>
        <dbReference type="ARBA" id="ARBA00022723"/>
    </source>
</evidence>
<dbReference type="InterPro" id="IPR017972">
    <property type="entry name" value="Cyt_P450_CS"/>
</dbReference>
<dbReference type="AlphaFoldDB" id="A0A2T7NX20"/>
<keyword evidence="11" id="KW-0812">Transmembrane</keyword>
<dbReference type="STRING" id="400727.A0A2T7NX20"/>
<feature type="transmembrane region" description="Helical" evidence="11">
    <location>
        <begin position="125"/>
        <end position="145"/>
    </location>
</feature>
<dbReference type="InterPro" id="IPR002401">
    <property type="entry name" value="Cyt_P450_E_grp-I"/>
</dbReference>
<dbReference type="InterPro" id="IPR001128">
    <property type="entry name" value="Cyt_P450"/>
</dbReference>
<organism evidence="12 13">
    <name type="scientific">Pomacea canaliculata</name>
    <name type="common">Golden apple snail</name>
    <dbReference type="NCBI Taxonomy" id="400727"/>
    <lineage>
        <taxon>Eukaryota</taxon>
        <taxon>Metazoa</taxon>
        <taxon>Spiralia</taxon>
        <taxon>Lophotrochozoa</taxon>
        <taxon>Mollusca</taxon>
        <taxon>Gastropoda</taxon>
        <taxon>Caenogastropoda</taxon>
        <taxon>Architaenioglossa</taxon>
        <taxon>Ampullarioidea</taxon>
        <taxon>Ampullariidae</taxon>
        <taxon>Pomacea</taxon>
    </lineage>
</organism>
<evidence type="ECO:0000256" key="9">
    <source>
        <dbReference type="PIRSR" id="PIRSR602401-1"/>
    </source>
</evidence>
<reference evidence="12 13" key="1">
    <citation type="submission" date="2018-04" db="EMBL/GenBank/DDBJ databases">
        <title>The genome of golden apple snail Pomacea canaliculata provides insight into stress tolerance and invasive adaptation.</title>
        <authorList>
            <person name="Liu C."/>
            <person name="Liu B."/>
            <person name="Ren Y."/>
            <person name="Zhang Y."/>
            <person name="Wang H."/>
            <person name="Li S."/>
            <person name="Jiang F."/>
            <person name="Yin L."/>
            <person name="Zhang G."/>
            <person name="Qian W."/>
            <person name="Fan W."/>
        </authorList>
    </citation>
    <scope>NUCLEOTIDE SEQUENCE [LARGE SCALE GENOMIC DNA]</scope>
    <source>
        <strain evidence="12">SZHN2017</strain>
        <tissue evidence="12">Muscle</tissue>
    </source>
</reference>
<dbReference type="InterPro" id="IPR036396">
    <property type="entry name" value="Cyt_P450_sf"/>
</dbReference>
<dbReference type="Pfam" id="PF00067">
    <property type="entry name" value="p450"/>
    <property type="match status" value="1"/>
</dbReference>
<comment type="function">
    <text evidence="8">Cytochromes P450 are a group of heme-thiolate monooxygenases. They oxidize a variety of structurally unrelated compounds, including steroids, fatty acids, and xenobiotics.</text>
</comment>
<evidence type="ECO:0000313" key="12">
    <source>
        <dbReference type="EMBL" id="PVD25704.1"/>
    </source>
</evidence>
<dbReference type="GO" id="GO:0005506">
    <property type="term" value="F:iron ion binding"/>
    <property type="evidence" value="ECO:0007669"/>
    <property type="project" value="InterPro"/>
</dbReference>
<keyword evidence="11" id="KW-0472">Membrane</keyword>
<name>A0A2T7NX20_POMCA</name>
<evidence type="ECO:0000313" key="13">
    <source>
        <dbReference type="Proteomes" id="UP000245119"/>
    </source>
</evidence>
<evidence type="ECO:0000256" key="10">
    <source>
        <dbReference type="RuleBase" id="RU000461"/>
    </source>
</evidence>
<dbReference type="FunFam" id="1.10.630.10:FF:000182">
    <property type="entry name" value="Cytochrome P450 3A4"/>
    <property type="match status" value="1"/>
</dbReference>
<comment type="cofactor">
    <cofactor evidence="1 9">
        <name>heme</name>
        <dbReference type="ChEBI" id="CHEBI:30413"/>
    </cofactor>
</comment>
<dbReference type="PANTHER" id="PTHR24302:SF15">
    <property type="entry name" value="FATTY-ACID PEROXYGENASE"/>
    <property type="match status" value="1"/>
</dbReference>
<dbReference type="GO" id="GO:0020037">
    <property type="term" value="F:heme binding"/>
    <property type="evidence" value="ECO:0007669"/>
    <property type="project" value="InterPro"/>
</dbReference>
<evidence type="ECO:0008006" key="14">
    <source>
        <dbReference type="Google" id="ProtNLM"/>
    </source>
</evidence>
<gene>
    <name evidence="12" type="ORF">C0Q70_13364</name>
</gene>
<keyword evidence="4 9" id="KW-0479">Metal-binding</keyword>
<dbReference type="SUPFAM" id="SSF48264">
    <property type="entry name" value="Cytochrome P450"/>
    <property type="match status" value="1"/>
</dbReference>
<dbReference type="GO" id="GO:0008395">
    <property type="term" value="F:steroid hydroxylase activity"/>
    <property type="evidence" value="ECO:0007669"/>
    <property type="project" value="TreeGrafter"/>
</dbReference>